<evidence type="ECO:0000313" key="3">
    <source>
        <dbReference type="EMBL" id="PLW45223.1"/>
    </source>
</evidence>
<comment type="caution">
    <text evidence="3">The sequence shown here is derived from an EMBL/GenBank/DDBJ whole genome shotgun (WGS) entry which is preliminary data.</text>
</comment>
<feature type="compositionally biased region" description="Basic and acidic residues" evidence="1">
    <location>
        <begin position="28"/>
        <end position="39"/>
    </location>
</feature>
<proteinExistence type="predicted"/>
<dbReference type="Proteomes" id="UP000235392">
    <property type="component" value="Unassembled WGS sequence"/>
</dbReference>
<evidence type="ECO:0000256" key="1">
    <source>
        <dbReference type="SAM" id="MobiDB-lite"/>
    </source>
</evidence>
<feature type="region of interest" description="Disordered" evidence="1">
    <location>
        <begin position="17"/>
        <end position="39"/>
    </location>
</feature>
<protein>
    <submittedName>
        <fullName evidence="3">Uncharacterized protein</fullName>
    </submittedName>
</protein>
<dbReference type="EMBL" id="PGCI01000658">
    <property type="protein sequence ID" value="PLW22605.1"/>
    <property type="molecule type" value="Genomic_DNA"/>
</dbReference>
<organism evidence="3 4">
    <name type="scientific">Puccinia coronata f. sp. avenae</name>
    <dbReference type="NCBI Taxonomy" id="200324"/>
    <lineage>
        <taxon>Eukaryota</taxon>
        <taxon>Fungi</taxon>
        <taxon>Dikarya</taxon>
        <taxon>Basidiomycota</taxon>
        <taxon>Pucciniomycotina</taxon>
        <taxon>Pucciniomycetes</taxon>
        <taxon>Pucciniales</taxon>
        <taxon>Pucciniaceae</taxon>
        <taxon>Puccinia</taxon>
    </lineage>
</organism>
<sequence length="136" mass="15526">MHIQLNPSRLTQAIVTGEAARRSTSSRQSDRRDYPGHDLGRITRSRLLGRELHVILDPRPEKINTLLLQAQRTEQGIEPVGKASLTGGRVRAPSSGRRRTCVKFASRRAQSTMINQERLVLPKLFRWLRYLMCIVV</sequence>
<reference evidence="3 4" key="1">
    <citation type="submission" date="2017-11" db="EMBL/GenBank/DDBJ databases">
        <title>De novo assembly and phasing of dikaryotic genomes from two isolates of Puccinia coronata f. sp. avenae, the causal agent of oat crown rust.</title>
        <authorList>
            <person name="Miller M.E."/>
            <person name="Zhang Y."/>
            <person name="Omidvar V."/>
            <person name="Sperschneider J."/>
            <person name="Schwessinger B."/>
            <person name="Raley C."/>
            <person name="Palmer J.M."/>
            <person name="Garnica D."/>
            <person name="Upadhyaya N."/>
            <person name="Rathjen J."/>
            <person name="Taylor J.M."/>
            <person name="Park R.F."/>
            <person name="Dodds P.N."/>
            <person name="Hirsch C.D."/>
            <person name="Kianian S.F."/>
            <person name="Figueroa M."/>
        </authorList>
    </citation>
    <scope>NUCLEOTIDE SEQUENCE [LARGE SCALE GENOMIC DNA]</scope>
    <source>
        <strain evidence="3">12SD80</strain>
    </source>
</reference>
<name>A0A2N5V5F0_9BASI</name>
<accession>A0A2N5V5F0</accession>
<gene>
    <name evidence="3" type="ORF">PCASD_04020</name>
    <name evidence="2" type="ORF">PCASD_12219</name>
</gene>
<dbReference type="AlphaFoldDB" id="A0A2N5V5F0"/>
<dbReference type="EMBL" id="PGCI01000050">
    <property type="protein sequence ID" value="PLW45223.1"/>
    <property type="molecule type" value="Genomic_DNA"/>
</dbReference>
<evidence type="ECO:0000313" key="2">
    <source>
        <dbReference type="EMBL" id="PLW22605.1"/>
    </source>
</evidence>
<evidence type="ECO:0000313" key="4">
    <source>
        <dbReference type="Proteomes" id="UP000235392"/>
    </source>
</evidence>